<feature type="region of interest" description="Disordered" evidence="1">
    <location>
        <begin position="37"/>
        <end position="75"/>
    </location>
</feature>
<name>A0AAD6J6H5_DREDA</name>
<protein>
    <submittedName>
        <fullName evidence="2">Uncharacterized protein</fullName>
    </submittedName>
</protein>
<dbReference type="Proteomes" id="UP001221413">
    <property type="component" value="Unassembled WGS sequence"/>
</dbReference>
<dbReference type="AlphaFoldDB" id="A0AAD6J6H5"/>
<feature type="compositionally biased region" description="Low complexity" evidence="1">
    <location>
        <begin position="189"/>
        <end position="210"/>
    </location>
</feature>
<sequence>MRPPARPRVPSSARLLFLLSSSPRRSLVFFVRRASRQAPDPAHPDTGPQHHHPQHHSHLHHLHHQLHHQHCYSRHRHPHPASWLSGWADCTHHAKHHHGHSNHPSHPHEQPRLHLHHHQHSLSDLYHRIASLREQHAQRWASPARQQAIAAATALRVSLVARLREMSKPYTRSKPHPRDPVARKPSPEHPASPAAATDATPDAAPAAAHARPPPNTTVFSRVEDPYEDTEIDYITLKRVPKQSTPSPADANLHSGIETSNAQSHLQASVTSETADTAAGVEPSQANFSHGPQPDSGDAAPAQFQTPVDDVPARKEGFSSEECEQTAFGSVDGKVGEPASTHDIDAIRGREDFYIDEGLYGKVPEWTETPTDPPKSTAAVESFNEAELNAATKEEVTGAVDHGAAVSLPPSHNVDPISPACNTPLGSEPTELSNSAQTLAVPSGSEQTPDAKLANSETPSAAIDPPKLSPADLIASLRYYDRRRGTLPDEEPLSAQDIAILEALRKADGNASGDAHARDTWSSRAKKAGLVISSVVVGTYLVGVGNKLLQPQSDSSAAAEMLTAVQRSRAAK</sequence>
<proteinExistence type="predicted"/>
<feature type="region of interest" description="Disordered" evidence="1">
    <location>
        <begin position="93"/>
        <end position="121"/>
    </location>
</feature>
<accession>A0AAD6J6H5</accession>
<dbReference type="EMBL" id="JAQGDS010000001">
    <property type="protein sequence ID" value="KAJ6264255.1"/>
    <property type="molecule type" value="Genomic_DNA"/>
</dbReference>
<feature type="region of interest" description="Disordered" evidence="1">
    <location>
        <begin position="261"/>
        <end position="302"/>
    </location>
</feature>
<comment type="caution">
    <text evidence="2">The sequence shown here is derived from an EMBL/GenBank/DDBJ whole genome shotgun (WGS) entry which is preliminary data.</text>
</comment>
<feature type="compositionally biased region" description="Polar residues" evidence="1">
    <location>
        <begin position="419"/>
        <end position="447"/>
    </location>
</feature>
<feature type="region of interest" description="Disordered" evidence="1">
    <location>
        <begin position="166"/>
        <end position="224"/>
    </location>
</feature>
<feature type="compositionally biased region" description="Polar residues" evidence="1">
    <location>
        <begin position="261"/>
        <end position="274"/>
    </location>
</feature>
<keyword evidence="3" id="KW-1185">Reference proteome</keyword>
<feature type="compositionally biased region" description="Basic residues" evidence="1">
    <location>
        <begin position="49"/>
        <end position="75"/>
    </location>
</feature>
<reference evidence="2" key="1">
    <citation type="submission" date="2023-01" db="EMBL/GenBank/DDBJ databases">
        <title>The chitinases involved in constricting ring structure development in the nematode-trapping fungus Drechslerella dactyloides.</title>
        <authorList>
            <person name="Wang R."/>
            <person name="Zhang L."/>
            <person name="Tang P."/>
            <person name="Li S."/>
            <person name="Liang L."/>
        </authorList>
    </citation>
    <scope>NUCLEOTIDE SEQUENCE</scope>
    <source>
        <strain evidence="2">YMF1.00031</strain>
    </source>
</reference>
<feature type="region of interest" description="Disordered" evidence="1">
    <location>
        <begin position="403"/>
        <end position="466"/>
    </location>
</feature>
<feature type="compositionally biased region" description="Basic and acidic residues" evidence="1">
    <location>
        <begin position="176"/>
        <end position="187"/>
    </location>
</feature>
<organism evidence="2 3">
    <name type="scientific">Drechslerella dactyloides</name>
    <name type="common">Nematode-trapping fungus</name>
    <name type="synonym">Arthrobotrys dactyloides</name>
    <dbReference type="NCBI Taxonomy" id="74499"/>
    <lineage>
        <taxon>Eukaryota</taxon>
        <taxon>Fungi</taxon>
        <taxon>Dikarya</taxon>
        <taxon>Ascomycota</taxon>
        <taxon>Pezizomycotina</taxon>
        <taxon>Orbiliomycetes</taxon>
        <taxon>Orbiliales</taxon>
        <taxon>Orbiliaceae</taxon>
        <taxon>Drechslerella</taxon>
    </lineage>
</organism>
<evidence type="ECO:0000256" key="1">
    <source>
        <dbReference type="SAM" id="MobiDB-lite"/>
    </source>
</evidence>
<gene>
    <name evidence="2" type="ORF">Dda_0399</name>
</gene>
<evidence type="ECO:0000313" key="3">
    <source>
        <dbReference type="Proteomes" id="UP001221413"/>
    </source>
</evidence>
<feature type="compositionally biased region" description="Basic residues" evidence="1">
    <location>
        <begin position="93"/>
        <end position="105"/>
    </location>
</feature>
<evidence type="ECO:0000313" key="2">
    <source>
        <dbReference type="EMBL" id="KAJ6264255.1"/>
    </source>
</evidence>